<evidence type="ECO:0000313" key="9">
    <source>
        <dbReference type="Proteomes" id="UP000190285"/>
    </source>
</evidence>
<evidence type="ECO:0000313" key="8">
    <source>
        <dbReference type="EMBL" id="SKC70131.1"/>
    </source>
</evidence>
<sequence length="132" mass="15031">MQILFILSLVFAILVSIFAVMNSDPVTIKLLWKQFEFSQAIVILGSAVFGATIVAFLGIFSKVKSSLKIRELQNKIKKLEKEIESKSIESNDTTINEEVDKNNNTEKNKQDIIKEDIINQEINVEDDREENV</sequence>
<organism evidence="8 9">
    <name type="scientific">Maledivibacter halophilus</name>
    <dbReference type="NCBI Taxonomy" id="36842"/>
    <lineage>
        <taxon>Bacteria</taxon>
        <taxon>Bacillati</taxon>
        <taxon>Bacillota</taxon>
        <taxon>Clostridia</taxon>
        <taxon>Peptostreptococcales</taxon>
        <taxon>Caminicellaceae</taxon>
        <taxon>Maledivibacter</taxon>
    </lineage>
</organism>
<dbReference type="EMBL" id="FUZT01000005">
    <property type="protein sequence ID" value="SKC70131.1"/>
    <property type="molecule type" value="Genomic_DNA"/>
</dbReference>
<dbReference type="STRING" id="36842.SAMN02194393_02381"/>
<evidence type="ECO:0000256" key="2">
    <source>
        <dbReference type="ARBA" id="ARBA00022692"/>
    </source>
</evidence>
<keyword evidence="2 6" id="KW-0812">Transmembrane</keyword>
<protein>
    <submittedName>
        <fullName evidence="8">Uncharacterized integral membrane protein</fullName>
    </submittedName>
</protein>
<proteinExistence type="predicted"/>
<evidence type="ECO:0000256" key="1">
    <source>
        <dbReference type="ARBA" id="ARBA00022475"/>
    </source>
</evidence>
<dbReference type="RefSeq" id="WP_079491880.1">
    <property type="nucleotide sequence ID" value="NZ_FUZT01000005.1"/>
</dbReference>
<feature type="coiled-coil region" evidence="5">
    <location>
        <begin position="62"/>
        <end position="115"/>
    </location>
</feature>
<keyword evidence="9" id="KW-1185">Reference proteome</keyword>
<evidence type="ECO:0000256" key="4">
    <source>
        <dbReference type="ARBA" id="ARBA00023136"/>
    </source>
</evidence>
<keyword evidence="1" id="KW-1003">Cell membrane</keyword>
<dbReference type="InterPro" id="IPR010445">
    <property type="entry name" value="LapA_dom"/>
</dbReference>
<evidence type="ECO:0000256" key="5">
    <source>
        <dbReference type="SAM" id="Coils"/>
    </source>
</evidence>
<reference evidence="8 9" key="1">
    <citation type="submission" date="2017-02" db="EMBL/GenBank/DDBJ databases">
        <authorList>
            <person name="Peterson S.W."/>
        </authorList>
    </citation>
    <scope>NUCLEOTIDE SEQUENCE [LARGE SCALE GENOMIC DNA]</scope>
    <source>
        <strain evidence="8 9">M1</strain>
    </source>
</reference>
<evidence type="ECO:0000256" key="3">
    <source>
        <dbReference type="ARBA" id="ARBA00022989"/>
    </source>
</evidence>
<evidence type="ECO:0000256" key="6">
    <source>
        <dbReference type="SAM" id="Phobius"/>
    </source>
</evidence>
<gene>
    <name evidence="8" type="ORF">SAMN02194393_02381</name>
</gene>
<accession>A0A1T5L2D9</accession>
<dbReference type="GO" id="GO:0005886">
    <property type="term" value="C:plasma membrane"/>
    <property type="evidence" value="ECO:0007669"/>
    <property type="project" value="InterPro"/>
</dbReference>
<keyword evidence="5" id="KW-0175">Coiled coil</keyword>
<dbReference type="Proteomes" id="UP000190285">
    <property type="component" value="Unassembled WGS sequence"/>
</dbReference>
<feature type="transmembrane region" description="Helical" evidence="6">
    <location>
        <begin position="39"/>
        <end position="60"/>
    </location>
</feature>
<feature type="domain" description="Lipopolysaccharide assembly protein A" evidence="7">
    <location>
        <begin position="22"/>
        <end position="84"/>
    </location>
</feature>
<dbReference type="Pfam" id="PF06305">
    <property type="entry name" value="LapA_dom"/>
    <property type="match status" value="1"/>
</dbReference>
<dbReference type="OrthoDB" id="1708221at2"/>
<dbReference type="PANTHER" id="PTHR41335:SF1">
    <property type="entry name" value="MEMBRANE PROTEIN"/>
    <property type="match status" value="1"/>
</dbReference>
<dbReference type="AlphaFoldDB" id="A0A1T5L2D9"/>
<keyword evidence="3 6" id="KW-1133">Transmembrane helix</keyword>
<name>A0A1T5L2D9_9FIRM</name>
<dbReference type="PANTHER" id="PTHR41335">
    <property type="entry name" value="MEMBRANE PROTEIN-RELATED"/>
    <property type="match status" value="1"/>
</dbReference>
<keyword evidence="4 6" id="KW-0472">Membrane</keyword>
<evidence type="ECO:0000259" key="7">
    <source>
        <dbReference type="Pfam" id="PF06305"/>
    </source>
</evidence>